<comment type="similarity">
    <text evidence="1 6">Belongs to the annexin family.</text>
</comment>
<keyword evidence="5 6" id="KW-0111">Calcium/phospholipid-binding</keyword>
<dbReference type="SMART" id="SM00335">
    <property type="entry name" value="ANX"/>
    <property type="match status" value="4"/>
</dbReference>
<dbReference type="GO" id="GO:0005737">
    <property type="term" value="C:cytoplasm"/>
    <property type="evidence" value="ECO:0007669"/>
    <property type="project" value="TreeGrafter"/>
</dbReference>
<dbReference type="GO" id="GO:0005886">
    <property type="term" value="C:plasma membrane"/>
    <property type="evidence" value="ECO:0007669"/>
    <property type="project" value="TreeGrafter"/>
</dbReference>
<proteinExistence type="inferred from homology"/>
<dbReference type="InterPro" id="IPR001464">
    <property type="entry name" value="Annexin"/>
</dbReference>
<evidence type="ECO:0000313" key="9">
    <source>
        <dbReference type="Proteomes" id="UP000261560"/>
    </source>
</evidence>
<organism evidence="8 9">
    <name type="scientific">Oryzias melastigma</name>
    <name type="common">Marine medaka</name>
    <dbReference type="NCBI Taxonomy" id="30732"/>
    <lineage>
        <taxon>Eukaryota</taxon>
        <taxon>Metazoa</taxon>
        <taxon>Chordata</taxon>
        <taxon>Craniata</taxon>
        <taxon>Vertebrata</taxon>
        <taxon>Euteleostomi</taxon>
        <taxon>Actinopterygii</taxon>
        <taxon>Neopterygii</taxon>
        <taxon>Teleostei</taxon>
        <taxon>Neoteleostei</taxon>
        <taxon>Acanthomorphata</taxon>
        <taxon>Ovalentaria</taxon>
        <taxon>Atherinomorphae</taxon>
        <taxon>Beloniformes</taxon>
        <taxon>Adrianichthyidae</taxon>
        <taxon>Oryziinae</taxon>
        <taxon>Oryzias</taxon>
    </lineage>
</organism>
<dbReference type="Pfam" id="PF00191">
    <property type="entry name" value="Annexin"/>
    <property type="match status" value="4"/>
</dbReference>
<evidence type="ECO:0000256" key="5">
    <source>
        <dbReference type="ARBA" id="ARBA00023302"/>
    </source>
</evidence>
<evidence type="ECO:0000256" key="4">
    <source>
        <dbReference type="ARBA" id="ARBA00023216"/>
    </source>
</evidence>
<dbReference type="GO" id="GO:0001786">
    <property type="term" value="F:phosphatidylserine binding"/>
    <property type="evidence" value="ECO:0007669"/>
    <property type="project" value="TreeGrafter"/>
</dbReference>
<dbReference type="Ensembl" id="ENSOMET00000023618.1">
    <property type="protein sequence ID" value="ENSOMEP00000015453.1"/>
    <property type="gene ID" value="ENSOMEG00000017024.1"/>
</dbReference>
<dbReference type="GeneTree" id="ENSGT00940000155221"/>
<keyword evidence="4 6" id="KW-0041">Annexin</keyword>
<dbReference type="FunFam" id="1.10.220.10:FF:000007">
    <property type="entry name" value="Annexin"/>
    <property type="match status" value="1"/>
</dbReference>
<keyword evidence="2 6" id="KW-0677">Repeat</keyword>
<dbReference type="SUPFAM" id="SSF47874">
    <property type="entry name" value="Annexin"/>
    <property type="match status" value="1"/>
</dbReference>
<dbReference type="GO" id="GO:0005634">
    <property type="term" value="C:nucleus"/>
    <property type="evidence" value="ECO:0007669"/>
    <property type="project" value="TreeGrafter"/>
</dbReference>
<dbReference type="PROSITE" id="PS00223">
    <property type="entry name" value="ANNEXIN_1"/>
    <property type="match status" value="2"/>
</dbReference>
<evidence type="ECO:0000256" key="6">
    <source>
        <dbReference type="RuleBase" id="RU003540"/>
    </source>
</evidence>
<dbReference type="GO" id="GO:0012506">
    <property type="term" value="C:vesicle membrane"/>
    <property type="evidence" value="ECO:0007669"/>
    <property type="project" value="TreeGrafter"/>
</dbReference>
<dbReference type="AlphaFoldDB" id="A0A3B3CDR6"/>
<keyword evidence="3 6" id="KW-0106">Calcium</keyword>
<dbReference type="GO" id="GO:0005544">
    <property type="term" value="F:calcium-dependent phospholipid binding"/>
    <property type="evidence" value="ECO:0007669"/>
    <property type="project" value="UniProtKB-KW"/>
</dbReference>
<dbReference type="PANTHER" id="PTHR10502:SF237">
    <property type="entry name" value="ANNEXIN"/>
    <property type="match status" value="1"/>
</dbReference>
<dbReference type="Gene3D" id="1.10.220.10">
    <property type="entry name" value="Annexin"/>
    <property type="match status" value="4"/>
</dbReference>
<dbReference type="InterPro" id="IPR018502">
    <property type="entry name" value="Annexin_repeat"/>
</dbReference>
<reference evidence="8" key="2">
    <citation type="submission" date="2025-09" db="UniProtKB">
        <authorList>
            <consortium name="Ensembl"/>
        </authorList>
    </citation>
    <scope>IDENTIFICATION</scope>
</reference>
<keyword evidence="9" id="KW-1185">Reference proteome</keyword>
<protein>
    <recommendedName>
        <fullName evidence="6">Annexin</fullName>
    </recommendedName>
</protein>
<dbReference type="PROSITE" id="PS51897">
    <property type="entry name" value="ANNEXIN_2"/>
    <property type="match status" value="4"/>
</dbReference>
<reference evidence="8" key="1">
    <citation type="submission" date="2025-08" db="UniProtKB">
        <authorList>
            <consortium name="Ensembl"/>
        </authorList>
    </citation>
    <scope>IDENTIFICATION</scope>
</reference>
<evidence type="ECO:0000256" key="1">
    <source>
        <dbReference type="ARBA" id="ARBA00007831"/>
    </source>
</evidence>
<dbReference type="PaxDb" id="30732-ENSOMEP00000015453"/>
<evidence type="ECO:0000256" key="7">
    <source>
        <dbReference type="SAM" id="MobiDB-lite"/>
    </source>
</evidence>
<comment type="domain">
    <text evidence="6">A pair of annexin repeats may form one binding site for calcium and phospholipid.</text>
</comment>
<evidence type="ECO:0000256" key="2">
    <source>
        <dbReference type="ARBA" id="ARBA00022737"/>
    </source>
</evidence>
<dbReference type="GO" id="GO:0005509">
    <property type="term" value="F:calcium ion binding"/>
    <property type="evidence" value="ECO:0007669"/>
    <property type="project" value="InterPro"/>
</dbReference>
<dbReference type="GO" id="GO:0006909">
    <property type="term" value="P:phagocytosis"/>
    <property type="evidence" value="ECO:0007669"/>
    <property type="project" value="TreeGrafter"/>
</dbReference>
<feature type="region of interest" description="Disordered" evidence="7">
    <location>
        <begin position="69"/>
        <end position="91"/>
    </location>
</feature>
<dbReference type="OMA" id="CEDTLIR"/>
<accession>A0A3B3CDR6</accession>
<dbReference type="PANTHER" id="PTHR10502">
    <property type="entry name" value="ANNEXIN"/>
    <property type="match status" value="1"/>
</dbReference>
<dbReference type="PRINTS" id="PR00196">
    <property type="entry name" value="ANNEXIN"/>
</dbReference>
<dbReference type="FunFam" id="1.10.220.10:FF:000002">
    <property type="entry name" value="Annexin"/>
    <property type="match status" value="1"/>
</dbReference>
<dbReference type="STRING" id="30732.ENSOMEP00000015453"/>
<sequence>MFNFYAKLEIRQMQVSTCKRRSLQSKLAGAAGSFSRFRQFLLDPGLLVEVKMSMFKKFFKNIIHKKDADKEPEPVKEKEKPKPKYYGTVTPHPDFDASKDASVLRSAIQSKGVDEDVIVAVLVKRNNEQRQKIKAVYEASAGKKLEQSLKSVLRSHLEDVSLALLMLPAHYDAHLLRNATKGLGTDEDVLVEILATRSNKQIEQIKSVFKEEYKEELEQVIKDETSGDFTEALLAMLSAKKDEGHSVDLDLAQKDAKILFEASGHSDKINVSTFIEILTTRSSPQLKRTFQHYASVSDTSLPKALELQLKGDIEDCLIDIVKCAWNTPAFFAEKLHNSMKGHGTRDNTLIRILVSRSEVDLKKIIEEYRAMFGRRLQEDIQQDTKGDYQQILLGLCGPH</sequence>
<dbReference type="InterPro" id="IPR018252">
    <property type="entry name" value="Annexin_repeat_CS"/>
</dbReference>
<dbReference type="FunFam" id="1.10.220.10:FF:000001">
    <property type="entry name" value="Annexin"/>
    <property type="match status" value="1"/>
</dbReference>
<dbReference type="InterPro" id="IPR037104">
    <property type="entry name" value="Annexin_sf"/>
</dbReference>
<dbReference type="GO" id="GO:0071385">
    <property type="term" value="P:cellular response to glucocorticoid stimulus"/>
    <property type="evidence" value="ECO:0007669"/>
    <property type="project" value="TreeGrafter"/>
</dbReference>
<name>A0A3B3CDR6_ORYME</name>
<feature type="compositionally biased region" description="Basic and acidic residues" evidence="7">
    <location>
        <begin position="69"/>
        <end position="82"/>
    </location>
</feature>
<dbReference type="GO" id="GO:0007165">
    <property type="term" value="P:signal transduction"/>
    <property type="evidence" value="ECO:0007669"/>
    <property type="project" value="TreeGrafter"/>
</dbReference>
<evidence type="ECO:0000256" key="3">
    <source>
        <dbReference type="ARBA" id="ARBA00022837"/>
    </source>
</evidence>
<dbReference type="Proteomes" id="UP000261560">
    <property type="component" value="Unplaced"/>
</dbReference>
<evidence type="ECO:0000313" key="8">
    <source>
        <dbReference type="Ensembl" id="ENSOMEP00000015453.1"/>
    </source>
</evidence>
<dbReference type="FunFam" id="1.10.220.10:FF:000003">
    <property type="entry name" value="Annexin"/>
    <property type="match status" value="1"/>
</dbReference>